<comment type="caution">
    <text evidence="3">The sequence shown here is derived from an EMBL/GenBank/DDBJ whole genome shotgun (WGS) entry which is preliminary data.</text>
</comment>
<dbReference type="Proteomes" id="UP001597063">
    <property type="component" value="Unassembled WGS sequence"/>
</dbReference>
<dbReference type="InterPro" id="IPR020575">
    <property type="entry name" value="Hsp90_N"/>
</dbReference>
<name>A0ABW2XVH6_9ACTN</name>
<evidence type="ECO:0008006" key="5">
    <source>
        <dbReference type="Google" id="ProtNLM"/>
    </source>
</evidence>
<dbReference type="EMBL" id="JBHTGP010000014">
    <property type="protein sequence ID" value="MFD0688545.1"/>
    <property type="molecule type" value="Genomic_DNA"/>
</dbReference>
<dbReference type="Pfam" id="PF24401">
    <property type="entry name" value="iHD-CE"/>
    <property type="match status" value="1"/>
</dbReference>
<feature type="domain" description="wHTH-Hsp90 Na associated" evidence="2">
    <location>
        <begin position="1067"/>
        <end position="1120"/>
    </location>
</feature>
<feature type="domain" description="wHTH-Hsp90 Na associated" evidence="2">
    <location>
        <begin position="1005"/>
        <end position="1055"/>
    </location>
</feature>
<dbReference type="Gene3D" id="3.30.565.10">
    <property type="entry name" value="Histidine kinase-like ATPase, C-terminal domain"/>
    <property type="match status" value="1"/>
</dbReference>
<proteinExistence type="predicted"/>
<dbReference type="InterPro" id="IPR056506">
    <property type="entry name" value="iHD-CE"/>
</dbReference>
<dbReference type="Pfam" id="PF24410">
    <property type="entry name" value="wHTH-HSP90_Na-assoc"/>
    <property type="match status" value="5"/>
</dbReference>
<evidence type="ECO:0000313" key="4">
    <source>
        <dbReference type="Proteomes" id="UP001597063"/>
    </source>
</evidence>
<reference evidence="4" key="1">
    <citation type="journal article" date="2019" name="Int. J. Syst. Evol. Microbiol.">
        <title>The Global Catalogue of Microorganisms (GCM) 10K type strain sequencing project: providing services to taxonomists for standard genome sequencing and annotation.</title>
        <authorList>
            <consortium name="The Broad Institute Genomics Platform"/>
            <consortium name="The Broad Institute Genome Sequencing Center for Infectious Disease"/>
            <person name="Wu L."/>
            <person name="Ma J."/>
        </authorList>
    </citation>
    <scope>NUCLEOTIDE SEQUENCE [LARGE SCALE GENOMIC DNA]</scope>
    <source>
        <strain evidence="4">JCM 9371</strain>
    </source>
</reference>
<accession>A0ABW2XVH6</accession>
<dbReference type="RefSeq" id="WP_131763152.1">
    <property type="nucleotide sequence ID" value="NZ_CAACUY010000298.1"/>
</dbReference>
<evidence type="ECO:0000259" key="2">
    <source>
        <dbReference type="Pfam" id="PF24410"/>
    </source>
</evidence>
<feature type="domain" description="wHTH-Hsp90 Na associated" evidence="2">
    <location>
        <begin position="1259"/>
        <end position="1307"/>
    </location>
</feature>
<dbReference type="InterPro" id="IPR056507">
    <property type="entry name" value="wHTH-HSP90_Na-assoc"/>
</dbReference>
<evidence type="ECO:0000313" key="3">
    <source>
        <dbReference type="EMBL" id="MFD0688545.1"/>
    </source>
</evidence>
<dbReference type="InterPro" id="IPR036890">
    <property type="entry name" value="HATPase_C_sf"/>
</dbReference>
<dbReference type="SUPFAM" id="SSF55874">
    <property type="entry name" value="ATPase domain of HSP90 chaperone/DNA topoisomerase II/histidine kinase"/>
    <property type="match status" value="1"/>
</dbReference>
<organism evidence="3 4">
    <name type="scientific">Actinomadura fibrosa</name>
    <dbReference type="NCBI Taxonomy" id="111802"/>
    <lineage>
        <taxon>Bacteria</taxon>
        <taxon>Bacillati</taxon>
        <taxon>Actinomycetota</taxon>
        <taxon>Actinomycetes</taxon>
        <taxon>Streptosporangiales</taxon>
        <taxon>Thermomonosporaceae</taxon>
        <taxon>Actinomadura</taxon>
    </lineage>
</organism>
<feature type="domain" description="wHTH-Hsp90 Na associated" evidence="2">
    <location>
        <begin position="1195"/>
        <end position="1247"/>
    </location>
</feature>
<protein>
    <recommendedName>
        <fullName evidence="5">ATP-binding protein</fullName>
    </recommendedName>
</protein>
<keyword evidence="4" id="KW-1185">Reference proteome</keyword>
<dbReference type="PRINTS" id="PR00775">
    <property type="entry name" value="HEATSHOCK90"/>
</dbReference>
<evidence type="ECO:0000259" key="1">
    <source>
        <dbReference type="Pfam" id="PF24401"/>
    </source>
</evidence>
<feature type="domain" description="iHD-CE" evidence="1">
    <location>
        <begin position="105"/>
        <end position="460"/>
    </location>
</feature>
<sequence>MAGGHRIDDTEWPEDGLYRRLLELLARIHADNGGKSLRAIADGMHLKSATRVNDILRGRSRPVDEAQLVALVRALGGGEDDARTAVRLHAQAPPAEPAAPAPHPWAGQIPEHIAWTLVDAQRDASAFRDAAAIVAGRLGELAAEAEAALDGDPWLDPDLAARFTRWTDWLLRTRLADQLCDLSPAEAALLVLVPMLHHAHMARTLAGLRDIGPLDLDPVDSGPGGAEGARRQYETFLGGQRELVDRATARTLPDRAPARAEIGWWLFHRWAARLPEAYRLSAVRDLLDEAGIADARLRDEVLDAKTVQRFLAALRLDLSELGDTDRKNAPQFETVLFAGEPHEQRVRELLVGQVLTVGYALTVDLVRLPDVVVRHLGIPHPVDLAELRRTATGRARWVLSSGCLVLRADCHHPAELEGLRQYAHQVDALLHTVRQGCGDHSTLRALALLPSRASADDVRPGTDDDGRLLFQRVSRFRLDERRVQDLLMGEQLYQDRGLAVRELYQNALDACRYRRARLAYRSRGDWLDDWEGRIRFVQGVDANGRAYLDCRDNGIGMTEAVLTDVFSQAGTRFTDTTEFLVESAEWESSDPPIPFHANSRFGIGVLSYFMIADEIEVVTRPLDRGHRPHPTLKVSIFGPGHLFRIEHLPVDQHPGTTVRLYLRDGEDAPSCVEELRRLLGIAEFRTVAEHGTQREVWEPGVLKPRVRPSWENDGLDVHGTLVPWTDPDGHGQVVWCEKGGGLLVDGIYARPALRRGVFAGLGNGTLHGALVNLTGARMPERLSVDRRKVLSDVSRDVEDLLRAASSELVSNGRRLLDVRWVSDVTQASPRLGDLVSEAVAARGERVSTRSGSLDVARTGCFLQDSHLVLGGDGAALRFTDETVGLWRHDFGAHVSEHVLLWRMAAHGRAAQLVGEAAADGIGPVVRAQPSDVLLLGFNDLPVPDRPLFSTDWQWTPDGVRRHPGHVLWIALLTGAAPREVARRAVELGVHEVEPLKFGDSEVEGLDLALLSESRNGRPEWLDVTRTVPLGHLVAVALQSGTALSEVHRRMESFGFRCSGAAPEVGFPTSQDLRLLSWSKDGVAPIKDRPRALPASHLVSCAWDLGIAVEEVRERLESFGFRTEGLALPSRPSEIDHLLFDWRLDYLEEDEFDPALPLLPVHLAHASLALGWELPEVAERLASYGVPVPERLPERVERADLALFSRDGDGSPPWWTARNVPLPHLLILSARAGVDPTSTALRLEEYGFRVPAGPWPAGIDDSTVRLLSRILFTTGQWLDPVVPVTRGQLIRAACEFGISPATAASRLAGCGMAVPHDIPDGVDTADLALLRYRQNYSEVWLDVEKAVPLFHLLNASKKTGMTIRDAAERLRWLGFEVPDVDESLAEAMRRLPRAAE</sequence>
<gene>
    <name evidence="3" type="ORF">ACFQZM_28895</name>
</gene>
<feature type="domain" description="wHTH-Hsp90 Na associated" evidence="2">
    <location>
        <begin position="1321"/>
        <end position="1374"/>
    </location>
</feature>